<dbReference type="InterPro" id="IPR035969">
    <property type="entry name" value="Rab-GAP_TBC_sf"/>
</dbReference>
<dbReference type="Gene3D" id="1.10.472.80">
    <property type="entry name" value="Ypt/Rab-GAP domain of gyp1p, domain 3"/>
    <property type="match status" value="1"/>
</dbReference>
<feature type="region of interest" description="Disordered" evidence="1">
    <location>
        <begin position="549"/>
        <end position="580"/>
    </location>
</feature>
<feature type="region of interest" description="Disordered" evidence="1">
    <location>
        <begin position="385"/>
        <end position="446"/>
    </location>
</feature>
<name>A0A7S1KTF5_9EUKA</name>
<feature type="compositionally biased region" description="Low complexity" evidence="1">
    <location>
        <begin position="52"/>
        <end position="66"/>
    </location>
</feature>
<dbReference type="PANTHER" id="PTHR47219:SF9">
    <property type="entry name" value="GTPASE ACTIVATING PROTEIN AND CENTROSOME-ASSOCIATED, ISOFORM B"/>
    <property type="match status" value="1"/>
</dbReference>
<dbReference type="SUPFAM" id="SSF47923">
    <property type="entry name" value="Ypt/Rab-GAP domain of gyp1p"/>
    <property type="match status" value="2"/>
</dbReference>
<feature type="compositionally biased region" description="Polar residues" evidence="1">
    <location>
        <begin position="549"/>
        <end position="564"/>
    </location>
</feature>
<protein>
    <recommendedName>
        <fullName evidence="2">Rab-GAP TBC domain-containing protein</fullName>
    </recommendedName>
</protein>
<dbReference type="EMBL" id="HBGD01009102">
    <property type="protein sequence ID" value="CAD9084248.1"/>
    <property type="molecule type" value="Transcribed_RNA"/>
</dbReference>
<evidence type="ECO:0000259" key="2">
    <source>
        <dbReference type="PROSITE" id="PS50086"/>
    </source>
</evidence>
<dbReference type="AlphaFoldDB" id="A0A7S1KTF5"/>
<dbReference type="SUPFAM" id="SSF52821">
    <property type="entry name" value="Rhodanese/Cell cycle control phosphatase"/>
    <property type="match status" value="1"/>
</dbReference>
<feature type="compositionally biased region" description="Polar residues" evidence="1">
    <location>
        <begin position="289"/>
        <end position="307"/>
    </location>
</feature>
<dbReference type="InterPro" id="IPR036873">
    <property type="entry name" value="Rhodanese-like_dom_sf"/>
</dbReference>
<dbReference type="InterPro" id="IPR050302">
    <property type="entry name" value="Rab_GAP_TBC_domain"/>
</dbReference>
<feature type="region of interest" description="Disordered" evidence="1">
    <location>
        <begin position="158"/>
        <end position="195"/>
    </location>
</feature>
<dbReference type="GO" id="GO:0031267">
    <property type="term" value="F:small GTPase binding"/>
    <property type="evidence" value="ECO:0007669"/>
    <property type="project" value="TreeGrafter"/>
</dbReference>
<feature type="region of interest" description="Disordered" evidence="1">
    <location>
        <begin position="49"/>
        <end position="71"/>
    </location>
</feature>
<sequence length="1065" mass="122049">MSQSLTLSVQRFHYHHSIPLSDIQHQFQCIRRHRNLTRYIHVLGCCETPHHSPSCSSTARRSSSSRTKNCSTQGHNTAYAVSLQYIHTLHHELLFCLKHQQNPTKQRTHLMFHSICDAVAHLNATEHMVHGALTPHVVCMNSRNVLVGAYMGGLMMPPHDSSNHHDNVTNTAPTTTTTTPTTSVSHQSEHKTGLPLSTLNRRHLDVPHQNGLFMRHHFHSLYHKSSAYNFNVIYLPPDYFVAHLNGIDLDMRYDIDTWAVAVIIMFYVVGRLFLEVFVLDGLEQKSTTTAADASNESVSPQDASQSLLPPKHVNPLLFYSNMQQFRSYFTETASTVHNLSHTKRERFEACYTRLKSTLSDSQMNFIMEGIRATNRPAVTEIYQSTADTSPSTTSLGSSSTQSFPLSSRHSNYVPPQVRSTQLNPGTKDVSQPSSSSNSEPNTSDDIEHVDEKVQNNLTDMYFSWISQFSAESVIQFLESRLSLSTTLPLYNYPAIRYSNILPPPHHPQVNDPSLLDGAIGNVFMNPLQQNDEYRIPASFFSQWHAKLTTQNSETKTRNSGTPSSAKKRPNSTVIFDGGKSESEQYQERVRQFSCLADVNGDLIKYKTKNSYSFSQMLTDQEKNLRHQHQRVELFRSLIADYPSTRNRIISEARKDIPPVLRGEIWACVLGAEQNYEDLYEGIIRGGDSPGSKKRPGAASFTTDCDRQISVDVPRCHQYHSKLNCEQGRQKLEILLKAWTKYHDGALVYWQGLDSLCAPFVVLNYHNEALAFSCLLKLVDKYVQQFFQENNSNAMEYQLCMFEKLLSYHEPQISHHMDIIGFKPELYTIPWFLTLFAHVLPIEKIFRLWDHILLDTHLLPLHIAVSFLKQQRTELLHSDFNEMMGVLTNMHHINIEKVVEDSYALQQKTPKCILDPKCLQYLPIREYKELKYPRITADDLCSTDMYQISLIIDIQHPHNYAKRHCTKAYHISPVRQKKSKVPADDWLKDFEIDESDLSLLKSNVLHHLQYKRGIPIVLISDHSRIEQEVERHLLRHNYPYVSIVLGGMVYFSHMHQQFVVSGQGSK</sequence>
<dbReference type="InterPro" id="IPR000195">
    <property type="entry name" value="Rab-GAP-TBC_dom"/>
</dbReference>
<dbReference type="PANTHER" id="PTHR47219">
    <property type="entry name" value="RAB GTPASE-ACTIVATING PROTEIN 1-LIKE"/>
    <property type="match status" value="1"/>
</dbReference>
<gene>
    <name evidence="3" type="ORF">PCOS0759_LOCUS7502</name>
</gene>
<proteinExistence type="predicted"/>
<feature type="domain" description="Rab-GAP TBC" evidence="2">
    <location>
        <begin position="655"/>
        <end position="855"/>
    </location>
</feature>
<dbReference type="GO" id="GO:0005096">
    <property type="term" value="F:GTPase activator activity"/>
    <property type="evidence" value="ECO:0007669"/>
    <property type="project" value="TreeGrafter"/>
</dbReference>
<feature type="compositionally biased region" description="Low complexity" evidence="1">
    <location>
        <begin position="169"/>
        <end position="182"/>
    </location>
</feature>
<dbReference type="SMART" id="SM00164">
    <property type="entry name" value="TBC"/>
    <property type="match status" value="1"/>
</dbReference>
<feature type="compositionally biased region" description="Low complexity" evidence="1">
    <location>
        <begin position="388"/>
        <end position="407"/>
    </location>
</feature>
<reference evidence="3" key="1">
    <citation type="submission" date="2021-01" db="EMBL/GenBank/DDBJ databases">
        <authorList>
            <person name="Corre E."/>
            <person name="Pelletier E."/>
            <person name="Niang G."/>
            <person name="Scheremetjew M."/>
            <person name="Finn R."/>
            <person name="Kale V."/>
            <person name="Holt S."/>
            <person name="Cochrane G."/>
            <person name="Meng A."/>
            <person name="Brown T."/>
            <person name="Cohen L."/>
        </authorList>
    </citation>
    <scope>NUCLEOTIDE SEQUENCE</scope>
    <source>
        <strain evidence="3">WS</strain>
    </source>
</reference>
<dbReference type="Gene3D" id="1.10.8.270">
    <property type="entry name" value="putative rabgap domain of human tbc1 domain family member 14 like domains"/>
    <property type="match status" value="1"/>
</dbReference>
<dbReference type="PROSITE" id="PS50086">
    <property type="entry name" value="TBC_RABGAP"/>
    <property type="match status" value="1"/>
</dbReference>
<evidence type="ECO:0000313" key="3">
    <source>
        <dbReference type="EMBL" id="CAD9084248.1"/>
    </source>
</evidence>
<feature type="region of interest" description="Disordered" evidence="1">
    <location>
        <begin position="289"/>
        <end position="308"/>
    </location>
</feature>
<organism evidence="3">
    <name type="scientific">Percolomonas cosmopolitus</name>
    <dbReference type="NCBI Taxonomy" id="63605"/>
    <lineage>
        <taxon>Eukaryota</taxon>
        <taxon>Discoba</taxon>
        <taxon>Heterolobosea</taxon>
        <taxon>Tetramitia</taxon>
        <taxon>Eutetramitia</taxon>
        <taxon>Percolomonadidae</taxon>
        <taxon>Percolomonas</taxon>
    </lineage>
</organism>
<evidence type="ECO:0000256" key="1">
    <source>
        <dbReference type="SAM" id="MobiDB-lite"/>
    </source>
</evidence>
<dbReference type="Pfam" id="PF00566">
    <property type="entry name" value="RabGAP-TBC"/>
    <property type="match status" value="1"/>
</dbReference>
<accession>A0A7S1KTF5</accession>
<feature type="compositionally biased region" description="Low complexity" evidence="1">
    <location>
        <begin position="430"/>
        <end position="441"/>
    </location>
</feature>